<organism evidence="1 2">
    <name type="scientific">Sutcliffiella cohnii</name>
    <dbReference type="NCBI Taxonomy" id="33932"/>
    <lineage>
        <taxon>Bacteria</taxon>
        <taxon>Bacillati</taxon>
        <taxon>Bacillota</taxon>
        <taxon>Bacilli</taxon>
        <taxon>Bacillales</taxon>
        <taxon>Bacillaceae</taxon>
        <taxon>Sutcliffiella</taxon>
    </lineage>
</organism>
<accession>A0A223KP56</accession>
<evidence type="ECO:0000313" key="2">
    <source>
        <dbReference type="Proteomes" id="UP000215224"/>
    </source>
</evidence>
<protein>
    <submittedName>
        <fullName evidence="1">Uncharacterized protein</fullName>
    </submittedName>
</protein>
<dbReference type="KEGG" id="bcoh:BC6307_07495"/>
<dbReference type="EMBL" id="CP018866">
    <property type="protein sequence ID" value="AST91134.1"/>
    <property type="molecule type" value="Genomic_DNA"/>
</dbReference>
<dbReference type="AlphaFoldDB" id="A0A223KP56"/>
<sequence length="196" mass="22296">MRYKKIILLLLLLPITFGGIYTFNSLSPDKKIIIHGKTIPYDDFAHMENETQLVVIGKKIKTSETIITEDPEVDRIIDAYSIADFKISKVINNKTNKELKSSDVIKVLELSASQKNALGVTTTFQYEDYEALEENKKFILYLDESKSDPGVYIIGAVNYGKIPLETAEKVKHDKEKIIGIHNQAKAKYRKEINSLK</sequence>
<proteinExistence type="predicted"/>
<dbReference type="STRING" id="1314751.GCA_001591425_02643"/>
<evidence type="ECO:0000313" key="1">
    <source>
        <dbReference type="EMBL" id="AST91134.1"/>
    </source>
</evidence>
<gene>
    <name evidence="1" type="ORF">BC6307_07495</name>
</gene>
<dbReference type="RefSeq" id="WP_066416928.1">
    <property type="nucleotide sequence ID" value="NZ_CP018866.1"/>
</dbReference>
<keyword evidence="2" id="KW-1185">Reference proteome</keyword>
<dbReference type="Proteomes" id="UP000215224">
    <property type="component" value="Chromosome"/>
</dbReference>
<name>A0A223KP56_9BACI</name>
<reference evidence="1 2" key="1">
    <citation type="submission" date="2016-12" db="EMBL/GenBank/DDBJ databases">
        <title>The whole genome sequencing and assembly of Bacillus cohnii DSM 6307T strain.</title>
        <authorList>
            <person name="Lee Y.-J."/>
            <person name="Yi H."/>
            <person name="Bahn Y.-S."/>
            <person name="Kim J.F."/>
            <person name="Lee D.-W."/>
        </authorList>
    </citation>
    <scope>NUCLEOTIDE SEQUENCE [LARGE SCALE GENOMIC DNA]</scope>
    <source>
        <strain evidence="1 2">DSM 6307</strain>
    </source>
</reference>